<dbReference type="InterPro" id="IPR032877">
    <property type="entry name" value="Transposase_HTH"/>
</dbReference>
<protein>
    <recommendedName>
        <fullName evidence="6">ISL3 family transposase</fullName>
    </recommendedName>
</protein>
<dbReference type="InterPro" id="IPR047951">
    <property type="entry name" value="Transpos_ISL3"/>
</dbReference>
<comment type="caution">
    <text evidence="4">The sequence shown here is derived from an EMBL/GenBank/DDBJ whole genome shotgun (WGS) entry which is preliminary data.</text>
</comment>
<dbReference type="Pfam" id="PF13542">
    <property type="entry name" value="HTH_Tnp_ISL3"/>
    <property type="match status" value="1"/>
</dbReference>
<organism evidence="4 5">
    <name type="scientific">Candidatus Magasanikbacteria bacterium CG_4_10_14_0_2_um_filter_37_12</name>
    <dbReference type="NCBI Taxonomy" id="1974637"/>
    <lineage>
        <taxon>Bacteria</taxon>
        <taxon>Candidatus Magasanikiibacteriota</taxon>
    </lineage>
</organism>
<proteinExistence type="predicted"/>
<dbReference type="InterPro" id="IPR002560">
    <property type="entry name" value="Transposase_DDE"/>
</dbReference>
<evidence type="ECO:0000259" key="3">
    <source>
        <dbReference type="Pfam" id="PF14690"/>
    </source>
</evidence>
<dbReference type="PANTHER" id="PTHR33498:SF1">
    <property type="entry name" value="TRANSPOSASE FOR INSERTION SEQUENCE ELEMENT IS1557"/>
    <property type="match status" value="1"/>
</dbReference>
<evidence type="ECO:0000313" key="5">
    <source>
        <dbReference type="Proteomes" id="UP000228568"/>
    </source>
</evidence>
<evidence type="ECO:0000313" key="4">
    <source>
        <dbReference type="EMBL" id="PIZ94801.1"/>
    </source>
</evidence>
<dbReference type="Proteomes" id="UP000228568">
    <property type="component" value="Unassembled WGS sequence"/>
</dbReference>
<reference evidence="5" key="1">
    <citation type="submission" date="2017-09" db="EMBL/GenBank/DDBJ databases">
        <title>Depth-based differentiation of microbial function through sediment-hosted aquifers and enrichment of novel symbionts in the deep terrestrial subsurface.</title>
        <authorList>
            <person name="Probst A.J."/>
            <person name="Ladd B."/>
            <person name="Jarett J.K."/>
            <person name="Geller-Mcgrath D.E."/>
            <person name="Sieber C.M.K."/>
            <person name="Emerson J.B."/>
            <person name="Anantharaman K."/>
            <person name="Thomas B.C."/>
            <person name="Malmstrom R."/>
            <person name="Stieglmeier M."/>
            <person name="Klingl A."/>
            <person name="Woyke T."/>
            <person name="Ryan C.M."/>
            <person name="Banfield J.F."/>
        </authorList>
    </citation>
    <scope>NUCLEOTIDE SEQUENCE [LARGE SCALE GENOMIC DNA]</scope>
</reference>
<gene>
    <name evidence="4" type="ORF">COX81_02475</name>
</gene>
<accession>A0A2M7V7S7</accession>
<dbReference type="EMBL" id="PFPK01000029">
    <property type="protein sequence ID" value="PIZ94801.1"/>
    <property type="molecule type" value="Genomic_DNA"/>
</dbReference>
<sequence>MVQDLNGHYKLLLGLSEPWKIETVDLSIDSSEVTITVAYPKSVTVVCPGCGMATSIYDYRKNRSWRHLDTMQFKTIITCATPRSNCDTCGIKTISVPWANKGSGFTLLFEYFAISVITHTSSITAATKLLNLNWHQIQSIMARAVVRGLEKRDGTDTIEYIGIDEKSFLKKHTYISNLYDLDKGRILDVVEGRKKEHAQALLNTIEPDVRGWVKAVAKVSKAWAIKEAFGQFWTYLYPKSIEFKPIYAILNTINV</sequence>
<evidence type="ECO:0000259" key="1">
    <source>
        <dbReference type="Pfam" id="PF01610"/>
    </source>
</evidence>
<feature type="domain" description="Transposase IS204/IS1001/IS1096/IS1165 helix-turn-helix" evidence="2">
    <location>
        <begin position="95"/>
        <end position="145"/>
    </location>
</feature>
<dbReference type="Pfam" id="PF01610">
    <property type="entry name" value="DDE_Tnp_ISL3"/>
    <property type="match status" value="1"/>
</dbReference>
<dbReference type="InterPro" id="IPR029261">
    <property type="entry name" value="Transposase_Znf"/>
</dbReference>
<dbReference type="PANTHER" id="PTHR33498">
    <property type="entry name" value="TRANSPOSASE FOR INSERTION SEQUENCE ELEMENT IS1557"/>
    <property type="match status" value="1"/>
</dbReference>
<evidence type="ECO:0008006" key="6">
    <source>
        <dbReference type="Google" id="ProtNLM"/>
    </source>
</evidence>
<evidence type="ECO:0000259" key="2">
    <source>
        <dbReference type="Pfam" id="PF13542"/>
    </source>
</evidence>
<dbReference type="Pfam" id="PF14690">
    <property type="entry name" value="Zn_ribbon_ISL3"/>
    <property type="match status" value="1"/>
</dbReference>
<name>A0A2M7V7S7_9BACT</name>
<dbReference type="AlphaFoldDB" id="A0A2M7V7S7"/>
<feature type="domain" description="Transposase IS204/IS1001/IS1096/IS1165 DDE" evidence="1">
    <location>
        <begin position="161"/>
        <end position="217"/>
    </location>
</feature>
<feature type="domain" description="Transposase IS204/IS1001/IS1096/IS1165 zinc-finger" evidence="3">
    <location>
        <begin position="45"/>
        <end position="89"/>
    </location>
</feature>